<dbReference type="InterPro" id="IPR041347">
    <property type="entry name" value="MftR_C"/>
</dbReference>
<dbReference type="AlphaFoldDB" id="A0A918CEE5"/>
<dbReference type="GO" id="GO:0003700">
    <property type="term" value="F:DNA-binding transcription factor activity"/>
    <property type="evidence" value="ECO:0007669"/>
    <property type="project" value="TreeGrafter"/>
</dbReference>
<dbReference type="SUPFAM" id="SSF46689">
    <property type="entry name" value="Homeodomain-like"/>
    <property type="match status" value="1"/>
</dbReference>
<dbReference type="Pfam" id="PF17754">
    <property type="entry name" value="TetR_C_14"/>
    <property type="match status" value="1"/>
</dbReference>
<keyword evidence="1" id="KW-0805">Transcription regulation</keyword>
<reference evidence="6" key="2">
    <citation type="submission" date="2020-09" db="EMBL/GenBank/DDBJ databases">
        <authorList>
            <person name="Sun Q."/>
            <person name="Ohkuma M."/>
        </authorList>
    </citation>
    <scope>NUCLEOTIDE SEQUENCE</scope>
    <source>
        <strain evidence="6">JCM 31311</strain>
    </source>
</reference>
<evidence type="ECO:0000256" key="2">
    <source>
        <dbReference type="ARBA" id="ARBA00023125"/>
    </source>
</evidence>
<keyword evidence="7" id="KW-1185">Reference proteome</keyword>
<evidence type="ECO:0000313" key="7">
    <source>
        <dbReference type="Proteomes" id="UP000603865"/>
    </source>
</evidence>
<dbReference type="Proteomes" id="UP000603865">
    <property type="component" value="Unassembled WGS sequence"/>
</dbReference>
<keyword evidence="2 4" id="KW-0238">DNA-binding</keyword>
<feature type="domain" description="HTH tetR-type" evidence="5">
    <location>
        <begin position="28"/>
        <end position="88"/>
    </location>
</feature>
<proteinExistence type="predicted"/>
<evidence type="ECO:0000256" key="4">
    <source>
        <dbReference type="PROSITE-ProRule" id="PRU00335"/>
    </source>
</evidence>
<sequence>MNVSPPVGIPVVAASAAAPLSLRQRRQQELRQQLSDVATQLFLERGFDAVRVADVARACGVTEKTVYNHFPTKESLLSDRWDHSIQALRTQLSDPTTAPVDAALAVLEAELAYLITQGRQHGSSLAQVSRFGALVRATPSLLAHQRGAMDRLTDAAAAALAEQTGRSPEDPEPLITASALTGLWTVFFHSLHRHLRTGDPGQVEVDVLGDLHQAADVLRRGLLHRPTRNTR</sequence>
<dbReference type="PROSITE" id="PS50977">
    <property type="entry name" value="HTH_TETR_2"/>
    <property type="match status" value="1"/>
</dbReference>
<dbReference type="EMBL" id="BMQL01000024">
    <property type="protein sequence ID" value="GGR19931.1"/>
    <property type="molecule type" value="Genomic_DNA"/>
</dbReference>
<reference evidence="6" key="1">
    <citation type="journal article" date="2014" name="Int. J. Syst. Evol. Microbiol.">
        <title>Complete genome sequence of Corynebacterium casei LMG S-19264T (=DSM 44701T), isolated from a smear-ripened cheese.</title>
        <authorList>
            <consortium name="US DOE Joint Genome Institute (JGI-PGF)"/>
            <person name="Walter F."/>
            <person name="Albersmeier A."/>
            <person name="Kalinowski J."/>
            <person name="Ruckert C."/>
        </authorList>
    </citation>
    <scope>NUCLEOTIDE SEQUENCE</scope>
    <source>
        <strain evidence="6">JCM 31311</strain>
    </source>
</reference>
<dbReference type="Gene3D" id="1.10.357.10">
    <property type="entry name" value="Tetracycline Repressor, domain 2"/>
    <property type="match status" value="1"/>
</dbReference>
<evidence type="ECO:0000256" key="1">
    <source>
        <dbReference type="ARBA" id="ARBA00023015"/>
    </source>
</evidence>
<name>A0A918CEE5_9DEIO</name>
<dbReference type="Pfam" id="PF00440">
    <property type="entry name" value="TetR_N"/>
    <property type="match status" value="1"/>
</dbReference>
<comment type="caution">
    <text evidence="6">The sequence shown here is derived from an EMBL/GenBank/DDBJ whole genome shotgun (WGS) entry which is preliminary data.</text>
</comment>
<protein>
    <recommendedName>
        <fullName evidence="5">HTH tetR-type domain-containing protein</fullName>
    </recommendedName>
</protein>
<organism evidence="6 7">
    <name type="scientific">Deinococcus ruber</name>
    <dbReference type="NCBI Taxonomy" id="1848197"/>
    <lineage>
        <taxon>Bacteria</taxon>
        <taxon>Thermotogati</taxon>
        <taxon>Deinococcota</taxon>
        <taxon>Deinococci</taxon>
        <taxon>Deinococcales</taxon>
        <taxon>Deinococcaceae</taxon>
        <taxon>Deinococcus</taxon>
    </lineage>
</organism>
<feature type="DNA-binding region" description="H-T-H motif" evidence="4">
    <location>
        <begin position="51"/>
        <end position="70"/>
    </location>
</feature>
<dbReference type="InterPro" id="IPR001647">
    <property type="entry name" value="HTH_TetR"/>
</dbReference>
<evidence type="ECO:0000256" key="3">
    <source>
        <dbReference type="ARBA" id="ARBA00023163"/>
    </source>
</evidence>
<dbReference type="RefSeq" id="WP_229776177.1">
    <property type="nucleotide sequence ID" value="NZ_BMQL01000024.1"/>
</dbReference>
<gene>
    <name evidence="6" type="ORF">GCM10008957_35400</name>
</gene>
<keyword evidence="3" id="KW-0804">Transcription</keyword>
<evidence type="ECO:0000259" key="5">
    <source>
        <dbReference type="PROSITE" id="PS50977"/>
    </source>
</evidence>
<accession>A0A918CEE5</accession>
<dbReference type="PANTHER" id="PTHR30055">
    <property type="entry name" value="HTH-TYPE TRANSCRIPTIONAL REGULATOR RUTR"/>
    <property type="match status" value="1"/>
</dbReference>
<evidence type="ECO:0000313" key="6">
    <source>
        <dbReference type="EMBL" id="GGR19931.1"/>
    </source>
</evidence>
<dbReference type="GO" id="GO:0000976">
    <property type="term" value="F:transcription cis-regulatory region binding"/>
    <property type="evidence" value="ECO:0007669"/>
    <property type="project" value="TreeGrafter"/>
</dbReference>
<dbReference type="PANTHER" id="PTHR30055:SF234">
    <property type="entry name" value="HTH-TYPE TRANSCRIPTIONAL REGULATOR BETI"/>
    <property type="match status" value="1"/>
</dbReference>
<dbReference type="InterPro" id="IPR009057">
    <property type="entry name" value="Homeodomain-like_sf"/>
</dbReference>
<dbReference type="InterPro" id="IPR050109">
    <property type="entry name" value="HTH-type_TetR-like_transc_reg"/>
</dbReference>
<dbReference type="PRINTS" id="PR00455">
    <property type="entry name" value="HTHTETR"/>
</dbReference>